<gene>
    <name evidence="2" type="ORF">GCM10017581_099230</name>
</gene>
<feature type="transmembrane region" description="Helical" evidence="1">
    <location>
        <begin position="12"/>
        <end position="31"/>
    </location>
</feature>
<feature type="transmembrane region" description="Helical" evidence="1">
    <location>
        <begin position="188"/>
        <end position="211"/>
    </location>
</feature>
<sequence>MPAPLLWRHRLTAGAWIVAGYTLAGVAASLLRQGRPPALAALLWTIAAGAVAAAAFEPLGRRLPLPPARRFLVLFTILYALTTLSNAVEAVLFVRGVSTMILLTGALLAAGGAVLATGWRRLPAAAAVPRPLRTALATRPWWSWTGRTLVTALLWVPVYLGFAAADAPFMHSYYTRAGTTFTIPDERIIALAEVLRGLLHAVLLGGLAAMLGPPRRRAWAWLTLTLATGNGWIPLAQRADWPLYVRAANGLEITGSAAVFAGLVVLLLSARPRPSRGAGHRWAIIGRDAADPAPPPPAPGP</sequence>
<dbReference type="RefSeq" id="WP_271190303.1">
    <property type="nucleotide sequence ID" value="NZ_BSFP01000129.1"/>
</dbReference>
<evidence type="ECO:0000313" key="3">
    <source>
        <dbReference type="Proteomes" id="UP001143480"/>
    </source>
</evidence>
<keyword evidence="1" id="KW-0812">Transmembrane</keyword>
<accession>A0A9W6KVP9</accession>
<keyword evidence="3" id="KW-1185">Reference proteome</keyword>
<reference evidence="2" key="2">
    <citation type="submission" date="2023-01" db="EMBL/GenBank/DDBJ databases">
        <authorList>
            <person name="Sun Q."/>
            <person name="Evtushenko L."/>
        </authorList>
    </citation>
    <scope>NUCLEOTIDE SEQUENCE</scope>
    <source>
        <strain evidence="2">VKM Ac-1321</strain>
    </source>
</reference>
<comment type="caution">
    <text evidence="2">The sequence shown here is derived from an EMBL/GenBank/DDBJ whole genome shotgun (WGS) entry which is preliminary data.</text>
</comment>
<feature type="transmembrane region" description="Helical" evidence="1">
    <location>
        <begin position="71"/>
        <end position="94"/>
    </location>
</feature>
<keyword evidence="1" id="KW-0472">Membrane</keyword>
<feature type="transmembrane region" description="Helical" evidence="1">
    <location>
        <begin position="100"/>
        <end position="120"/>
    </location>
</feature>
<dbReference type="EMBL" id="BSFP01000129">
    <property type="protein sequence ID" value="GLL08163.1"/>
    <property type="molecule type" value="Genomic_DNA"/>
</dbReference>
<dbReference type="Proteomes" id="UP001143480">
    <property type="component" value="Unassembled WGS sequence"/>
</dbReference>
<reference evidence="2" key="1">
    <citation type="journal article" date="2014" name="Int. J. Syst. Evol. Microbiol.">
        <title>Complete genome sequence of Corynebacterium casei LMG S-19264T (=DSM 44701T), isolated from a smear-ripened cheese.</title>
        <authorList>
            <consortium name="US DOE Joint Genome Institute (JGI-PGF)"/>
            <person name="Walter F."/>
            <person name="Albersmeier A."/>
            <person name="Kalinowski J."/>
            <person name="Ruckert C."/>
        </authorList>
    </citation>
    <scope>NUCLEOTIDE SEQUENCE</scope>
    <source>
        <strain evidence="2">VKM Ac-1321</strain>
    </source>
</reference>
<organism evidence="2 3">
    <name type="scientific">Dactylosporangium matsuzakiense</name>
    <dbReference type="NCBI Taxonomy" id="53360"/>
    <lineage>
        <taxon>Bacteria</taxon>
        <taxon>Bacillati</taxon>
        <taxon>Actinomycetota</taxon>
        <taxon>Actinomycetes</taxon>
        <taxon>Micromonosporales</taxon>
        <taxon>Micromonosporaceae</taxon>
        <taxon>Dactylosporangium</taxon>
    </lineage>
</organism>
<evidence type="ECO:0000256" key="1">
    <source>
        <dbReference type="SAM" id="Phobius"/>
    </source>
</evidence>
<evidence type="ECO:0000313" key="2">
    <source>
        <dbReference type="EMBL" id="GLL08163.1"/>
    </source>
</evidence>
<feature type="transmembrane region" description="Helical" evidence="1">
    <location>
        <begin position="218"/>
        <end position="235"/>
    </location>
</feature>
<feature type="transmembrane region" description="Helical" evidence="1">
    <location>
        <begin position="141"/>
        <end position="162"/>
    </location>
</feature>
<name>A0A9W6KVP9_9ACTN</name>
<protein>
    <submittedName>
        <fullName evidence="2">Uncharacterized protein</fullName>
    </submittedName>
</protein>
<dbReference type="AlphaFoldDB" id="A0A9W6KVP9"/>
<feature type="transmembrane region" description="Helical" evidence="1">
    <location>
        <begin position="247"/>
        <end position="268"/>
    </location>
</feature>
<proteinExistence type="predicted"/>
<feature type="transmembrane region" description="Helical" evidence="1">
    <location>
        <begin position="37"/>
        <end position="59"/>
    </location>
</feature>
<keyword evidence="1" id="KW-1133">Transmembrane helix</keyword>